<dbReference type="GO" id="GO:0000155">
    <property type="term" value="F:phosphorelay sensor kinase activity"/>
    <property type="evidence" value="ECO:0007669"/>
    <property type="project" value="InterPro"/>
</dbReference>
<comment type="catalytic activity">
    <reaction evidence="1">
        <text>ATP + protein L-histidine = ADP + protein N-phospho-L-histidine.</text>
        <dbReference type="EC" id="2.7.13.3"/>
    </reaction>
</comment>
<feature type="transmembrane region" description="Helical" evidence="9">
    <location>
        <begin position="75"/>
        <end position="96"/>
    </location>
</feature>
<dbReference type="Gene3D" id="1.10.287.130">
    <property type="match status" value="1"/>
</dbReference>
<evidence type="ECO:0000256" key="8">
    <source>
        <dbReference type="ARBA" id="ARBA00023012"/>
    </source>
</evidence>
<dbReference type="InterPro" id="IPR004358">
    <property type="entry name" value="Sig_transdc_His_kin-like_C"/>
</dbReference>
<evidence type="ECO:0000256" key="1">
    <source>
        <dbReference type="ARBA" id="ARBA00000085"/>
    </source>
</evidence>
<dbReference type="Proteomes" id="UP000192708">
    <property type="component" value="Unassembled WGS sequence"/>
</dbReference>
<dbReference type="InterPro" id="IPR003661">
    <property type="entry name" value="HisK_dim/P_dom"/>
</dbReference>
<dbReference type="SUPFAM" id="SSF47384">
    <property type="entry name" value="Homodimeric domain of signal transducing histidine kinase"/>
    <property type="match status" value="1"/>
</dbReference>
<gene>
    <name evidence="11" type="ORF">SAMN06296008_103137</name>
</gene>
<evidence type="ECO:0000259" key="10">
    <source>
        <dbReference type="PROSITE" id="PS50109"/>
    </source>
</evidence>
<evidence type="ECO:0000256" key="5">
    <source>
        <dbReference type="ARBA" id="ARBA00022741"/>
    </source>
</evidence>
<keyword evidence="12" id="KW-1185">Reference proteome</keyword>
<dbReference type="STRING" id="1938817.SAMN06296008_103137"/>
<reference evidence="11 12" key="1">
    <citation type="submission" date="2017-04" db="EMBL/GenBank/DDBJ databases">
        <authorList>
            <person name="Afonso C.L."/>
            <person name="Miller P.J."/>
            <person name="Scott M.A."/>
            <person name="Spackman E."/>
            <person name="Goraichik I."/>
            <person name="Dimitrov K.M."/>
            <person name="Suarez D.L."/>
            <person name="Swayne D.E."/>
        </authorList>
    </citation>
    <scope>NUCLEOTIDE SEQUENCE [LARGE SCALE GENOMIC DNA]</scope>
    <source>
        <strain evidence="11 12">VK13</strain>
    </source>
</reference>
<feature type="transmembrane region" description="Helical" evidence="9">
    <location>
        <begin position="131"/>
        <end position="149"/>
    </location>
</feature>
<evidence type="ECO:0000256" key="9">
    <source>
        <dbReference type="SAM" id="Phobius"/>
    </source>
</evidence>
<keyword evidence="6 11" id="KW-0418">Kinase</keyword>
<accession>A0A1W1YL66</accession>
<keyword evidence="9" id="KW-0812">Transmembrane</keyword>
<keyword evidence="9" id="KW-0472">Membrane</keyword>
<dbReference type="SMART" id="SM00388">
    <property type="entry name" value="HisKA"/>
    <property type="match status" value="1"/>
</dbReference>
<evidence type="ECO:0000256" key="3">
    <source>
        <dbReference type="ARBA" id="ARBA00022553"/>
    </source>
</evidence>
<dbReference type="EMBL" id="FWXJ01000003">
    <property type="protein sequence ID" value="SMC36478.1"/>
    <property type="molecule type" value="Genomic_DNA"/>
</dbReference>
<evidence type="ECO:0000256" key="4">
    <source>
        <dbReference type="ARBA" id="ARBA00022679"/>
    </source>
</evidence>
<evidence type="ECO:0000256" key="7">
    <source>
        <dbReference type="ARBA" id="ARBA00022840"/>
    </source>
</evidence>
<feature type="domain" description="Histidine kinase" evidence="10">
    <location>
        <begin position="274"/>
        <end position="488"/>
    </location>
</feature>
<keyword evidence="3" id="KW-0597">Phosphoprotein</keyword>
<dbReference type="EC" id="2.7.13.3" evidence="2"/>
<dbReference type="SUPFAM" id="SSF55874">
    <property type="entry name" value="ATPase domain of HSP90 chaperone/DNA topoisomerase II/histidine kinase"/>
    <property type="match status" value="1"/>
</dbReference>
<dbReference type="GO" id="GO:0005524">
    <property type="term" value="F:ATP binding"/>
    <property type="evidence" value="ECO:0007669"/>
    <property type="project" value="UniProtKB-KW"/>
</dbReference>
<feature type="transmembrane region" description="Helical" evidence="9">
    <location>
        <begin position="108"/>
        <end position="125"/>
    </location>
</feature>
<dbReference type="AlphaFoldDB" id="A0A1W1YL66"/>
<dbReference type="CDD" id="cd00082">
    <property type="entry name" value="HisKA"/>
    <property type="match status" value="1"/>
</dbReference>
<dbReference type="PANTHER" id="PTHR43065:SF10">
    <property type="entry name" value="PEROXIDE STRESS-ACTIVATED HISTIDINE KINASE MAK3"/>
    <property type="match status" value="1"/>
</dbReference>
<dbReference type="InterPro" id="IPR036890">
    <property type="entry name" value="HATPase_C_sf"/>
</dbReference>
<dbReference type="Pfam" id="PF02518">
    <property type="entry name" value="HATPase_c"/>
    <property type="match status" value="1"/>
</dbReference>
<feature type="transmembrane region" description="Helical" evidence="9">
    <location>
        <begin position="36"/>
        <end position="55"/>
    </location>
</feature>
<evidence type="ECO:0000313" key="11">
    <source>
        <dbReference type="EMBL" id="SMC36478.1"/>
    </source>
</evidence>
<dbReference type="InterPro" id="IPR036097">
    <property type="entry name" value="HisK_dim/P_sf"/>
</dbReference>
<dbReference type="PANTHER" id="PTHR43065">
    <property type="entry name" value="SENSOR HISTIDINE KINASE"/>
    <property type="match status" value="1"/>
</dbReference>
<dbReference type="Gene3D" id="3.30.565.10">
    <property type="entry name" value="Histidine kinase-like ATPase, C-terminal domain"/>
    <property type="match status" value="1"/>
</dbReference>
<feature type="transmembrane region" description="Helical" evidence="9">
    <location>
        <begin position="6"/>
        <end position="24"/>
    </location>
</feature>
<name>A0A1W1YL66_9BURK</name>
<keyword evidence="8" id="KW-0902">Two-component regulatory system</keyword>
<keyword evidence="9" id="KW-1133">Transmembrane helix</keyword>
<evidence type="ECO:0000256" key="6">
    <source>
        <dbReference type="ARBA" id="ARBA00022777"/>
    </source>
</evidence>
<dbReference type="SMART" id="SM00387">
    <property type="entry name" value="HATPase_c"/>
    <property type="match status" value="1"/>
</dbReference>
<feature type="transmembrane region" description="Helical" evidence="9">
    <location>
        <begin position="206"/>
        <end position="228"/>
    </location>
</feature>
<proteinExistence type="predicted"/>
<dbReference type="PROSITE" id="PS50109">
    <property type="entry name" value="HIS_KIN"/>
    <property type="match status" value="1"/>
</dbReference>
<protein>
    <recommendedName>
        <fullName evidence="2">histidine kinase</fullName>
        <ecNumber evidence="2">2.7.13.3</ecNumber>
    </recommendedName>
</protein>
<dbReference type="PRINTS" id="PR00344">
    <property type="entry name" value="BCTRLSENSOR"/>
</dbReference>
<evidence type="ECO:0000313" key="12">
    <source>
        <dbReference type="Proteomes" id="UP000192708"/>
    </source>
</evidence>
<dbReference type="Pfam" id="PF00512">
    <property type="entry name" value="HisKA"/>
    <property type="match status" value="1"/>
</dbReference>
<dbReference type="InterPro" id="IPR005467">
    <property type="entry name" value="His_kinase_dom"/>
</dbReference>
<sequence>MLVAILPFNLAICLFLITLLVSTLHTRKKNIYIKDISNFLLLSLVFNFTLIFVRITSFIFDSTENVDLPFSSKLFIFNAILYFGSRASLAIFFKNVRQKFTQLETKRFILIIICLQFFFFFLSFLSVDINYILILAACFHFIGCYWEFHELYILQKSHKNSFINLSCLVVFLKTITLFFVLIYLLISTYKHDSILLNLSLATTPFYMFKGTLITFDLIIFVFINAFLFEQVNELSRRTSDENALIKNLLIQQTSLTEAVQNSNKFIVSGALSASIAHELSHPLASIQANTEILSMQLTSRHLLSGDVQNSVTYILRDTQRAGQTLKALKSLFSVKKELLELNINDVIRLSIDLVSSTINKNNIKLSLQLEKEMPSIMANPHELQQVLLNLLNNSMQAIQKNNPNNGEITISTLIEDESIILSILDNGHGFSIDQEDKIFELLRTTKKEGMGFGLWLSKFILEKNFGNIELLNSPGVGAKLMIKLPIYTPPQSGDNTSYYKLS</sequence>
<organism evidence="11 12">
    <name type="scientific">Polynucleobacter kasalickyi</name>
    <dbReference type="NCBI Taxonomy" id="1938817"/>
    <lineage>
        <taxon>Bacteria</taxon>
        <taxon>Pseudomonadati</taxon>
        <taxon>Pseudomonadota</taxon>
        <taxon>Betaproteobacteria</taxon>
        <taxon>Burkholderiales</taxon>
        <taxon>Burkholderiaceae</taxon>
        <taxon>Polynucleobacter</taxon>
    </lineage>
</organism>
<keyword evidence="5" id="KW-0547">Nucleotide-binding</keyword>
<dbReference type="InterPro" id="IPR003594">
    <property type="entry name" value="HATPase_dom"/>
</dbReference>
<keyword evidence="7" id="KW-0067">ATP-binding</keyword>
<evidence type="ECO:0000256" key="2">
    <source>
        <dbReference type="ARBA" id="ARBA00012438"/>
    </source>
</evidence>
<feature type="transmembrane region" description="Helical" evidence="9">
    <location>
        <begin position="161"/>
        <end position="186"/>
    </location>
</feature>
<keyword evidence="4" id="KW-0808">Transferase</keyword>